<dbReference type="PROSITE" id="PS50801">
    <property type="entry name" value="STAS"/>
    <property type="match status" value="1"/>
</dbReference>
<feature type="domain" description="STAS" evidence="3">
    <location>
        <begin position="1"/>
        <end position="107"/>
    </location>
</feature>
<keyword evidence="5" id="KW-1185">Reference proteome</keyword>
<dbReference type="PANTHER" id="PTHR33495">
    <property type="entry name" value="ANTI-SIGMA FACTOR ANTAGONIST TM_1081-RELATED-RELATED"/>
    <property type="match status" value="1"/>
</dbReference>
<dbReference type="InterPro" id="IPR002645">
    <property type="entry name" value="STAS_dom"/>
</dbReference>
<dbReference type="KEGG" id="amr:AM1_4363"/>
<dbReference type="eggNOG" id="COG1366">
    <property type="taxonomic scope" value="Bacteria"/>
</dbReference>
<evidence type="ECO:0000256" key="2">
    <source>
        <dbReference type="RuleBase" id="RU003749"/>
    </source>
</evidence>
<gene>
    <name evidence="4" type="ordered locus">AM1_4363</name>
</gene>
<dbReference type="AlphaFoldDB" id="B0CEU5"/>
<dbReference type="NCBIfam" id="TIGR00377">
    <property type="entry name" value="ant_ant_sig"/>
    <property type="match status" value="1"/>
</dbReference>
<dbReference type="PANTHER" id="PTHR33495:SF2">
    <property type="entry name" value="ANTI-SIGMA FACTOR ANTAGONIST TM_1081-RELATED"/>
    <property type="match status" value="1"/>
</dbReference>
<dbReference type="Gene3D" id="3.30.750.24">
    <property type="entry name" value="STAS domain"/>
    <property type="match status" value="1"/>
</dbReference>
<dbReference type="HOGENOM" id="CLU_115403_6_1_3"/>
<dbReference type="SUPFAM" id="SSF52091">
    <property type="entry name" value="SpoIIaa-like"/>
    <property type="match status" value="1"/>
</dbReference>
<evidence type="ECO:0000259" key="3">
    <source>
        <dbReference type="PROSITE" id="PS50801"/>
    </source>
</evidence>
<organism evidence="4 5">
    <name type="scientific">Acaryochloris marina (strain MBIC 11017)</name>
    <dbReference type="NCBI Taxonomy" id="329726"/>
    <lineage>
        <taxon>Bacteria</taxon>
        <taxon>Bacillati</taxon>
        <taxon>Cyanobacteriota</taxon>
        <taxon>Cyanophyceae</taxon>
        <taxon>Acaryochloridales</taxon>
        <taxon>Acaryochloridaceae</taxon>
        <taxon>Acaryochloris</taxon>
    </lineage>
</organism>
<dbReference type="EMBL" id="CP000828">
    <property type="protein sequence ID" value="ABW29342.1"/>
    <property type="molecule type" value="Genomic_DNA"/>
</dbReference>
<sequence length="107" mass="11865">MSHKVVQPTELLDGISANQLRREITDVMTEGVKTILVDLQDVTFMNSSAIGALVATLKAVRAGGGEMFLCSLNDQVRIIFELTKMDQIFKICADRQEFEQKFAVTAN</sequence>
<dbReference type="CDD" id="cd07043">
    <property type="entry name" value="STAS_anti-anti-sigma_factors"/>
    <property type="match status" value="1"/>
</dbReference>
<evidence type="ECO:0000313" key="4">
    <source>
        <dbReference type="EMBL" id="ABW29342.1"/>
    </source>
</evidence>
<evidence type="ECO:0000256" key="1">
    <source>
        <dbReference type="ARBA" id="ARBA00009013"/>
    </source>
</evidence>
<dbReference type="GO" id="GO:0043856">
    <property type="term" value="F:anti-sigma factor antagonist activity"/>
    <property type="evidence" value="ECO:0007669"/>
    <property type="project" value="InterPro"/>
</dbReference>
<dbReference type="RefSeq" id="WP_012164667.1">
    <property type="nucleotide sequence ID" value="NC_009925.1"/>
</dbReference>
<dbReference type="InterPro" id="IPR036513">
    <property type="entry name" value="STAS_dom_sf"/>
</dbReference>
<dbReference type="Proteomes" id="UP000000268">
    <property type="component" value="Chromosome"/>
</dbReference>
<reference evidence="4 5" key="1">
    <citation type="journal article" date="2008" name="Proc. Natl. Acad. Sci. U.S.A.">
        <title>Niche adaptation and genome expansion in the chlorophyll d-producing cyanobacterium Acaryochloris marina.</title>
        <authorList>
            <person name="Swingley W.D."/>
            <person name="Chen M."/>
            <person name="Cheung P.C."/>
            <person name="Conrad A.L."/>
            <person name="Dejesa L.C."/>
            <person name="Hao J."/>
            <person name="Honchak B.M."/>
            <person name="Karbach L.E."/>
            <person name="Kurdoglu A."/>
            <person name="Lahiri S."/>
            <person name="Mastrian S.D."/>
            <person name="Miyashita H."/>
            <person name="Page L."/>
            <person name="Ramakrishna P."/>
            <person name="Satoh S."/>
            <person name="Sattley W.M."/>
            <person name="Shimada Y."/>
            <person name="Taylor H.L."/>
            <person name="Tomo T."/>
            <person name="Tsuchiya T."/>
            <person name="Wang Z.T."/>
            <person name="Raymond J."/>
            <person name="Mimuro M."/>
            <person name="Blankenship R.E."/>
            <person name="Touchman J.W."/>
        </authorList>
    </citation>
    <scope>NUCLEOTIDE SEQUENCE [LARGE SCALE GENOMIC DNA]</scope>
    <source>
        <strain evidence="5">MBIC 11017</strain>
    </source>
</reference>
<accession>B0CEU5</accession>
<dbReference type="STRING" id="329726.AM1_4363"/>
<comment type="similarity">
    <text evidence="1 2">Belongs to the anti-sigma-factor antagonist family.</text>
</comment>
<protein>
    <recommendedName>
        <fullName evidence="2">Anti-sigma factor antagonist</fullName>
    </recommendedName>
</protein>
<evidence type="ECO:0000313" key="5">
    <source>
        <dbReference type="Proteomes" id="UP000000268"/>
    </source>
</evidence>
<dbReference type="OrthoDB" id="9796076at2"/>
<name>B0CEU5_ACAM1</name>
<dbReference type="InterPro" id="IPR003658">
    <property type="entry name" value="Anti-sigma_ant"/>
</dbReference>
<proteinExistence type="inferred from homology"/>
<dbReference type="Pfam" id="PF01740">
    <property type="entry name" value="STAS"/>
    <property type="match status" value="1"/>
</dbReference>